<sequence length="383" mass="42065">MNGGSSDNYGPNADIHEAVQQQSPKPPTPPPANSAISEAVIPAEASTSDPPPPYPSRDRRTRAERARLRRAIQQLSNESGTSGTHIASPTGNSQQLRLVTDPLGASNTQTDSLVPFSPSSDGNETTPLLSPRRRTRRLSHSTVVSTHSIAQTVLSLFGSDDADAESYNDQIEIADEENGEADTSAPTVRRRDAKRYFRPLWRKTYYLPLFHLLVINFFYALAAFVYLFVGTLTGTTLLIALPLGAVLCWLNLAGARAFARGEIALQTYFHGPLLMRPPNPPYPIFSRQHGTTSLEAGQRNPQNQPSFLRDTYTMFTDQTSYQAIFYFLVIKPSITLFLTVALLALVPVAFILVIPAPAVLRAVKRIGVWQANIALEGLLRPQL</sequence>
<keyword evidence="2" id="KW-1133">Transmembrane helix</keyword>
<reference evidence="3 4" key="1">
    <citation type="journal article" date="2017" name="Mol. Ecol.">
        <title>Comparative and population genomic landscape of Phellinus noxius: A hypervariable fungus causing root rot in trees.</title>
        <authorList>
            <person name="Chung C.L."/>
            <person name="Lee T.J."/>
            <person name="Akiba M."/>
            <person name="Lee H.H."/>
            <person name="Kuo T.H."/>
            <person name="Liu D."/>
            <person name="Ke H.M."/>
            <person name="Yokoi T."/>
            <person name="Roa M.B."/>
            <person name="Lu M.J."/>
            <person name="Chang Y.Y."/>
            <person name="Ann P.J."/>
            <person name="Tsai J.N."/>
            <person name="Chen C.Y."/>
            <person name="Tzean S.S."/>
            <person name="Ota Y."/>
            <person name="Hattori T."/>
            <person name="Sahashi N."/>
            <person name="Liou R.F."/>
            <person name="Kikuchi T."/>
            <person name="Tsai I.J."/>
        </authorList>
    </citation>
    <scope>NUCLEOTIDE SEQUENCE [LARGE SCALE GENOMIC DNA]</scope>
    <source>
        <strain evidence="3 4">FFPRI411160</strain>
    </source>
</reference>
<feature type="compositionally biased region" description="Polar residues" evidence="1">
    <location>
        <begin position="73"/>
        <end position="92"/>
    </location>
</feature>
<evidence type="ECO:0000256" key="2">
    <source>
        <dbReference type="SAM" id="Phobius"/>
    </source>
</evidence>
<feature type="compositionally biased region" description="Polar residues" evidence="1">
    <location>
        <begin position="105"/>
        <end position="124"/>
    </location>
</feature>
<dbReference type="OrthoDB" id="2576477at2759"/>
<feature type="transmembrane region" description="Helical" evidence="2">
    <location>
        <begin position="205"/>
        <end position="229"/>
    </location>
</feature>
<evidence type="ECO:0000313" key="3">
    <source>
        <dbReference type="EMBL" id="PAV18930.1"/>
    </source>
</evidence>
<keyword evidence="2" id="KW-0472">Membrane</keyword>
<feature type="transmembrane region" description="Helical" evidence="2">
    <location>
        <begin position="235"/>
        <end position="253"/>
    </location>
</feature>
<keyword evidence="4" id="KW-1185">Reference proteome</keyword>
<evidence type="ECO:0000313" key="4">
    <source>
        <dbReference type="Proteomes" id="UP000217199"/>
    </source>
</evidence>
<organism evidence="3 4">
    <name type="scientific">Pyrrhoderma noxium</name>
    <dbReference type="NCBI Taxonomy" id="2282107"/>
    <lineage>
        <taxon>Eukaryota</taxon>
        <taxon>Fungi</taxon>
        <taxon>Dikarya</taxon>
        <taxon>Basidiomycota</taxon>
        <taxon>Agaricomycotina</taxon>
        <taxon>Agaricomycetes</taxon>
        <taxon>Hymenochaetales</taxon>
        <taxon>Hymenochaetaceae</taxon>
        <taxon>Pyrrhoderma</taxon>
    </lineage>
</organism>
<accession>A0A286UH32</accession>
<name>A0A286UH32_9AGAM</name>
<comment type="caution">
    <text evidence="3">The sequence shown here is derived from an EMBL/GenBank/DDBJ whole genome shotgun (WGS) entry which is preliminary data.</text>
</comment>
<feature type="compositionally biased region" description="Basic and acidic residues" evidence="1">
    <location>
        <begin position="56"/>
        <end position="66"/>
    </location>
</feature>
<dbReference type="InParanoid" id="A0A286UH32"/>
<keyword evidence="2" id="KW-0812">Transmembrane</keyword>
<proteinExistence type="predicted"/>
<dbReference type="Proteomes" id="UP000217199">
    <property type="component" value="Unassembled WGS sequence"/>
</dbReference>
<dbReference type="AlphaFoldDB" id="A0A286UH32"/>
<feature type="transmembrane region" description="Helical" evidence="2">
    <location>
        <begin position="334"/>
        <end position="354"/>
    </location>
</feature>
<feature type="region of interest" description="Disordered" evidence="1">
    <location>
        <begin position="1"/>
        <end position="92"/>
    </location>
</feature>
<dbReference type="EMBL" id="NBII01000005">
    <property type="protein sequence ID" value="PAV18930.1"/>
    <property type="molecule type" value="Genomic_DNA"/>
</dbReference>
<evidence type="ECO:0000256" key="1">
    <source>
        <dbReference type="SAM" id="MobiDB-lite"/>
    </source>
</evidence>
<gene>
    <name evidence="3" type="ORF">PNOK_0577300</name>
</gene>
<protein>
    <submittedName>
        <fullName evidence="3">Uncharacterized protein</fullName>
    </submittedName>
</protein>
<feature type="region of interest" description="Disordered" evidence="1">
    <location>
        <begin position="104"/>
        <end position="142"/>
    </location>
</feature>